<organism evidence="4 5">
    <name type="scientific">Zhongshania aquimaris</name>
    <dbReference type="NCBI Taxonomy" id="2857107"/>
    <lineage>
        <taxon>Bacteria</taxon>
        <taxon>Pseudomonadati</taxon>
        <taxon>Pseudomonadota</taxon>
        <taxon>Gammaproteobacteria</taxon>
        <taxon>Cellvibrionales</taxon>
        <taxon>Spongiibacteraceae</taxon>
        <taxon>Zhongshania</taxon>
    </lineage>
</organism>
<proteinExistence type="predicted"/>
<evidence type="ECO:0000256" key="1">
    <source>
        <dbReference type="ARBA" id="ARBA00022723"/>
    </source>
</evidence>
<evidence type="ECO:0000313" key="4">
    <source>
        <dbReference type="EMBL" id="MBW2939849.1"/>
    </source>
</evidence>
<dbReference type="PANTHER" id="PTHR22789:SF0">
    <property type="entry name" value="3-OXO-TETRONATE 4-PHOSPHATE DECARBOXYLASE-RELATED"/>
    <property type="match status" value="1"/>
</dbReference>
<accession>A0ABS6VNI4</accession>
<dbReference type="SMART" id="SM01007">
    <property type="entry name" value="Aldolase_II"/>
    <property type="match status" value="1"/>
</dbReference>
<keyword evidence="5" id="KW-1185">Reference proteome</keyword>
<dbReference type="InterPro" id="IPR050197">
    <property type="entry name" value="Aldolase_class_II_sugar_metab"/>
</dbReference>
<dbReference type="PANTHER" id="PTHR22789">
    <property type="entry name" value="FUCULOSE PHOSPHATE ALDOLASE"/>
    <property type="match status" value="1"/>
</dbReference>
<sequence>MKWEQQRAQLVSALHGLSRAELSPGASGNASVKTADGGMLISATGQIAANTRPSDLVYIKPDGEITDGQLRPSSEWRMHWQIYQDHPEAGGIVHCHSRYATVLACQRKEIPAFHYMIAVAGGSSIPCAPYALYGSKKLSERVSHALQQRKACLLANHGQIAFGSDPIKALALAKEVEELAANYYFSLQQGGPTLLSEQEMAEVLAQYANYGRQ</sequence>
<dbReference type="InterPro" id="IPR001303">
    <property type="entry name" value="Aldolase_II/adducin_N"/>
</dbReference>
<gene>
    <name evidence="4" type="ORF">KXJ70_03640</name>
</gene>
<keyword evidence="2" id="KW-0456">Lyase</keyword>
<name>A0ABS6VNI4_9GAMM</name>
<dbReference type="RefSeq" id="WP_219042084.1">
    <property type="nucleotide sequence ID" value="NZ_JAHWDQ010000001.1"/>
</dbReference>
<dbReference type="EMBL" id="JAHWDQ010000001">
    <property type="protein sequence ID" value="MBW2939849.1"/>
    <property type="molecule type" value="Genomic_DNA"/>
</dbReference>
<protein>
    <submittedName>
        <fullName evidence="4">Class II aldolase/adducin family protein</fullName>
    </submittedName>
</protein>
<feature type="domain" description="Class II aldolase/adducin N-terminal" evidence="3">
    <location>
        <begin position="8"/>
        <end position="184"/>
    </location>
</feature>
<evidence type="ECO:0000259" key="3">
    <source>
        <dbReference type="SMART" id="SM01007"/>
    </source>
</evidence>
<dbReference type="Proteomes" id="UP001166291">
    <property type="component" value="Unassembled WGS sequence"/>
</dbReference>
<dbReference type="Pfam" id="PF00596">
    <property type="entry name" value="Aldolase_II"/>
    <property type="match status" value="1"/>
</dbReference>
<keyword evidence="1" id="KW-0479">Metal-binding</keyword>
<evidence type="ECO:0000313" key="5">
    <source>
        <dbReference type="Proteomes" id="UP001166291"/>
    </source>
</evidence>
<comment type="caution">
    <text evidence="4">The sequence shown here is derived from an EMBL/GenBank/DDBJ whole genome shotgun (WGS) entry which is preliminary data.</text>
</comment>
<reference evidence="4" key="1">
    <citation type="submission" date="2021-07" db="EMBL/GenBank/DDBJ databases">
        <title>Zhongshania sp. CAU 1632 isolated from seawater.</title>
        <authorList>
            <person name="Kim W."/>
        </authorList>
    </citation>
    <scope>NUCLEOTIDE SEQUENCE</scope>
    <source>
        <strain evidence="4">CAU 1632</strain>
    </source>
</reference>
<evidence type="ECO:0000256" key="2">
    <source>
        <dbReference type="ARBA" id="ARBA00023239"/>
    </source>
</evidence>